<dbReference type="Proteomes" id="UP000298663">
    <property type="component" value="Unassembled WGS sequence"/>
</dbReference>
<feature type="region of interest" description="Disordered" evidence="1">
    <location>
        <begin position="271"/>
        <end position="334"/>
    </location>
</feature>
<dbReference type="AlphaFoldDB" id="A0A4U5LNG4"/>
<gene>
    <name evidence="3" type="ORF">L596_030691</name>
</gene>
<comment type="caution">
    <text evidence="3">The sequence shown here is derived from an EMBL/GenBank/DDBJ whole genome shotgun (WGS) entry which is preliminary data.</text>
</comment>
<reference evidence="3 4" key="1">
    <citation type="journal article" date="2015" name="Genome Biol.">
        <title>Comparative genomics of Steinernema reveals deeply conserved gene regulatory networks.</title>
        <authorList>
            <person name="Dillman A.R."/>
            <person name="Macchietto M."/>
            <person name="Porter C.F."/>
            <person name="Rogers A."/>
            <person name="Williams B."/>
            <person name="Antoshechkin I."/>
            <person name="Lee M.M."/>
            <person name="Goodwin Z."/>
            <person name="Lu X."/>
            <person name="Lewis E.E."/>
            <person name="Goodrich-Blair H."/>
            <person name="Stock S.P."/>
            <person name="Adams B.J."/>
            <person name="Sternberg P.W."/>
            <person name="Mortazavi A."/>
        </authorList>
    </citation>
    <scope>NUCLEOTIDE SEQUENCE [LARGE SCALE GENOMIC DNA]</scope>
    <source>
        <strain evidence="3 4">ALL</strain>
    </source>
</reference>
<keyword evidence="4" id="KW-1185">Reference proteome</keyword>
<evidence type="ECO:0000313" key="4">
    <source>
        <dbReference type="Proteomes" id="UP000298663"/>
    </source>
</evidence>
<dbReference type="EMBL" id="AZBU02000015">
    <property type="protein sequence ID" value="TKR57423.1"/>
    <property type="molecule type" value="Genomic_DNA"/>
</dbReference>
<feature type="compositionally biased region" description="Basic residues" evidence="1">
    <location>
        <begin position="134"/>
        <end position="151"/>
    </location>
</feature>
<evidence type="ECO:0000256" key="1">
    <source>
        <dbReference type="SAM" id="MobiDB-lite"/>
    </source>
</evidence>
<feature type="compositionally biased region" description="Polar residues" evidence="1">
    <location>
        <begin position="115"/>
        <end position="124"/>
    </location>
</feature>
<sequence length="409" mass="45671">MKIEGHDMQPVVFPACYPILNPKGVQGYRYGIPLRHNGEEGETQGEVEEGPRRQFIVGQAPAQGPRKFVSARAVVALPRLLARTRRQGSATGYGRMKPWRSSTRSACATRSNATKCTTGKASRTASRDRSHFDKHSRRTSSRRSSGRPRRTRPSDGSTCRAHLARKPPVHAGQVRRCEGHFESRSSNQVHYFVTFTGNPQWPEFQRNMPNTRKGHQSIIHNPNVVNRVFKAKLDELLKDLTGGNRTSATWKAVERSVRPMRCVLRVHRVPEQGNAARAHPHRCGKTPENSRGHRPIHPSRDSQRTTDGGPQRHRPAAEASSADRPSAHDSPLRQPLLGGRQVQQAVPEALLQLHRAERRRADALHASSAESRRELDIAEAEGTLYKRRAPAPDGVIVNSDNREKYAAAC</sequence>
<reference evidence="3 4" key="2">
    <citation type="journal article" date="2019" name="G3 (Bethesda)">
        <title>Hybrid Assembly of the Genome of the Entomopathogenic Nematode Steinernema carpocapsae Identifies the X-Chromosome.</title>
        <authorList>
            <person name="Serra L."/>
            <person name="Macchietto M."/>
            <person name="Macias-Munoz A."/>
            <person name="McGill C.J."/>
            <person name="Rodriguez I.M."/>
            <person name="Rodriguez B."/>
            <person name="Murad R."/>
            <person name="Mortazavi A."/>
        </authorList>
    </citation>
    <scope>NUCLEOTIDE SEQUENCE [LARGE SCALE GENOMIC DNA]</scope>
    <source>
        <strain evidence="3 4">ALL</strain>
    </source>
</reference>
<evidence type="ECO:0000259" key="2">
    <source>
        <dbReference type="Pfam" id="PF14214"/>
    </source>
</evidence>
<evidence type="ECO:0000313" key="3">
    <source>
        <dbReference type="EMBL" id="TKR57423.1"/>
    </source>
</evidence>
<feature type="domain" description="Helitron helicase-like" evidence="2">
    <location>
        <begin position="188"/>
        <end position="254"/>
    </location>
</feature>
<feature type="compositionally biased region" description="Low complexity" evidence="1">
    <location>
        <begin position="100"/>
        <end position="114"/>
    </location>
</feature>
<name>A0A4U5LNG4_STECR</name>
<dbReference type="Pfam" id="PF14214">
    <property type="entry name" value="Helitron_like_N"/>
    <property type="match status" value="1"/>
</dbReference>
<dbReference type="InterPro" id="IPR025476">
    <property type="entry name" value="Helitron_helicase-like"/>
</dbReference>
<feature type="region of interest" description="Disordered" evidence="1">
    <location>
        <begin position="86"/>
        <end position="162"/>
    </location>
</feature>
<proteinExistence type="predicted"/>
<organism evidence="3 4">
    <name type="scientific">Steinernema carpocapsae</name>
    <name type="common">Entomopathogenic nematode</name>
    <dbReference type="NCBI Taxonomy" id="34508"/>
    <lineage>
        <taxon>Eukaryota</taxon>
        <taxon>Metazoa</taxon>
        <taxon>Ecdysozoa</taxon>
        <taxon>Nematoda</taxon>
        <taxon>Chromadorea</taxon>
        <taxon>Rhabditida</taxon>
        <taxon>Tylenchina</taxon>
        <taxon>Panagrolaimomorpha</taxon>
        <taxon>Strongyloidoidea</taxon>
        <taxon>Steinernematidae</taxon>
        <taxon>Steinernema</taxon>
    </lineage>
</organism>
<protein>
    <recommendedName>
        <fullName evidence="2">Helitron helicase-like domain-containing protein</fullName>
    </recommendedName>
</protein>
<accession>A0A4U5LNG4</accession>